<reference evidence="2 3" key="1">
    <citation type="submission" date="2018-08" db="EMBL/GenBank/DDBJ databases">
        <title>Lactobacillus suantsai sp. nov., isolated from traditional fermented suan-tsai in Taiwan.</title>
        <authorList>
            <person name="Huang C.-H."/>
        </authorList>
    </citation>
    <scope>NUCLEOTIDE SEQUENCE [LARGE SCALE GENOMIC DNA]</scope>
    <source>
        <strain evidence="2 3">BCRC 12945</strain>
    </source>
</reference>
<dbReference type="Pfam" id="PF13731">
    <property type="entry name" value="WxL"/>
    <property type="match status" value="1"/>
</dbReference>
<evidence type="ECO:0000313" key="3">
    <source>
        <dbReference type="Proteomes" id="UP000290602"/>
    </source>
</evidence>
<dbReference type="InterPro" id="IPR027994">
    <property type="entry name" value="WxL_dom"/>
</dbReference>
<evidence type="ECO:0000313" key="2">
    <source>
        <dbReference type="EMBL" id="RXI76149.1"/>
    </source>
</evidence>
<keyword evidence="3" id="KW-1185">Reference proteome</keyword>
<name>A0A4Q0VH83_9LACO</name>
<dbReference type="AlphaFoldDB" id="A0A4Q0VH83"/>
<gene>
    <name evidence="2" type="ORF">DXH47_10840</name>
</gene>
<comment type="caution">
    <text evidence="2">The sequence shown here is derived from an EMBL/GenBank/DDBJ whole genome shotgun (WGS) entry which is preliminary data.</text>
</comment>
<feature type="domain" description="WxL" evidence="1">
    <location>
        <begin position="53"/>
        <end position="207"/>
    </location>
</feature>
<evidence type="ECO:0000259" key="1">
    <source>
        <dbReference type="Pfam" id="PF13731"/>
    </source>
</evidence>
<organism evidence="2 3">
    <name type="scientific">Levilactobacillus suantsaii</name>
    <dbReference type="NCBI Taxonomy" id="2292255"/>
    <lineage>
        <taxon>Bacteria</taxon>
        <taxon>Bacillati</taxon>
        <taxon>Bacillota</taxon>
        <taxon>Bacilli</taxon>
        <taxon>Lactobacillales</taxon>
        <taxon>Lactobacillaceae</taxon>
        <taxon>Levilactobacillus</taxon>
    </lineage>
</organism>
<accession>A0A4Q0VH83</accession>
<proteinExistence type="predicted"/>
<dbReference type="RefSeq" id="WP_129033316.1">
    <property type="nucleotide sequence ID" value="NZ_CP059603.1"/>
</dbReference>
<dbReference type="EMBL" id="QXIL01000033">
    <property type="protein sequence ID" value="RXI76149.1"/>
    <property type="molecule type" value="Genomic_DNA"/>
</dbReference>
<dbReference type="Proteomes" id="UP000290602">
    <property type="component" value="Unassembled WGS sequence"/>
</dbReference>
<protein>
    <submittedName>
        <fullName evidence="2">WxL domain-containing protein</fullName>
    </submittedName>
</protein>
<dbReference type="OrthoDB" id="2282798at2"/>
<sequence length="209" mass="20797">MKRRVYVTLMRSAAALALGLSGAGMVAFADATSSSSSSSSVQTTTSTQAKSEFDTSADAAVSLTSAPNFGFGANPTPNGKDNVTYPALSADNPVEVSNPGVPGGWNVQVKDSNFVTSDGSVLGGAVLNLGAPDPEAANTGNPSAAPVANAVSLNGNGTNEVLLTAPAKGGLGVWDSDFSLGDVTLDVPAGQLAGSYSANLTWQLGDTVQ</sequence>